<keyword evidence="5" id="KW-1185">Reference proteome</keyword>
<reference evidence="4 5" key="1">
    <citation type="submission" date="2021-08" db="EMBL/GenBank/DDBJ databases">
        <title>complete genome sequencing of Deefgea sp. D25.</title>
        <authorList>
            <person name="Bae J.-W."/>
            <person name="Gim D.-H."/>
        </authorList>
    </citation>
    <scope>NUCLEOTIDE SEQUENCE [LARGE SCALE GENOMIC DNA]</scope>
    <source>
        <strain evidence="4 5">D25</strain>
    </source>
</reference>
<accession>A0ABX8Z5J7</accession>
<dbReference type="PANTHER" id="PTHR45339:SF5">
    <property type="entry name" value="HISTIDINE KINASE"/>
    <property type="match status" value="1"/>
</dbReference>
<protein>
    <recommendedName>
        <fullName evidence="3">Response regulatory domain-containing protein</fullName>
    </recommendedName>
</protein>
<evidence type="ECO:0000313" key="5">
    <source>
        <dbReference type="Proteomes" id="UP000825679"/>
    </source>
</evidence>
<dbReference type="RefSeq" id="WP_221006220.1">
    <property type="nucleotide sequence ID" value="NZ_CP081150.1"/>
</dbReference>
<dbReference type="EMBL" id="CP081150">
    <property type="protein sequence ID" value="QZA77841.1"/>
    <property type="molecule type" value="Genomic_DNA"/>
</dbReference>
<gene>
    <name evidence="4" type="ORF">K4H28_16500</name>
</gene>
<feature type="domain" description="Response regulatory" evidence="3">
    <location>
        <begin position="1"/>
        <end position="60"/>
    </location>
</feature>
<evidence type="ECO:0000259" key="3">
    <source>
        <dbReference type="PROSITE" id="PS50110"/>
    </source>
</evidence>
<name>A0ABX8Z5J7_9NEIS</name>
<dbReference type="PROSITE" id="PS50110">
    <property type="entry name" value="RESPONSE_REGULATORY"/>
    <property type="match status" value="1"/>
</dbReference>
<organism evidence="4 5">
    <name type="scientific">Deefgea tanakiae</name>
    <dbReference type="NCBI Taxonomy" id="2865840"/>
    <lineage>
        <taxon>Bacteria</taxon>
        <taxon>Pseudomonadati</taxon>
        <taxon>Pseudomonadota</taxon>
        <taxon>Betaproteobacteria</taxon>
        <taxon>Neisseriales</taxon>
        <taxon>Chitinibacteraceae</taxon>
        <taxon>Deefgea</taxon>
    </lineage>
</organism>
<sequence length="60" mass="6760">MQEQQEFSLVLMDYCQMPIIDGFTATRAIRALQNDKALLSIMALTSNTVQEDREPALMPA</sequence>
<evidence type="ECO:0000256" key="1">
    <source>
        <dbReference type="ARBA" id="ARBA00022553"/>
    </source>
</evidence>
<dbReference type="PANTHER" id="PTHR45339">
    <property type="entry name" value="HYBRID SIGNAL TRANSDUCTION HISTIDINE KINASE J"/>
    <property type="match status" value="1"/>
</dbReference>
<evidence type="ECO:0000256" key="2">
    <source>
        <dbReference type="PROSITE-ProRule" id="PRU00169"/>
    </source>
</evidence>
<dbReference type="Gene3D" id="3.40.50.2300">
    <property type="match status" value="1"/>
</dbReference>
<proteinExistence type="predicted"/>
<dbReference type="Proteomes" id="UP000825679">
    <property type="component" value="Chromosome"/>
</dbReference>
<keyword evidence="1 2" id="KW-0597">Phosphoprotein</keyword>
<dbReference type="SUPFAM" id="SSF52172">
    <property type="entry name" value="CheY-like"/>
    <property type="match status" value="1"/>
</dbReference>
<evidence type="ECO:0000313" key="4">
    <source>
        <dbReference type="EMBL" id="QZA77841.1"/>
    </source>
</evidence>
<feature type="modified residue" description="4-aspartylphosphate" evidence="2">
    <location>
        <position position="13"/>
    </location>
</feature>
<dbReference type="InterPro" id="IPR001789">
    <property type="entry name" value="Sig_transdc_resp-reg_receiver"/>
</dbReference>
<dbReference type="InterPro" id="IPR011006">
    <property type="entry name" value="CheY-like_superfamily"/>
</dbReference>